<evidence type="ECO:0000256" key="3">
    <source>
        <dbReference type="ARBA" id="ARBA00022679"/>
    </source>
</evidence>
<keyword evidence="5" id="KW-0680">Restriction system</keyword>
<dbReference type="NCBIfam" id="TIGR00675">
    <property type="entry name" value="dcm"/>
    <property type="match status" value="1"/>
</dbReference>
<dbReference type="eggNOG" id="COG0270">
    <property type="taxonomic scope" value="Bacteria"/>
</dbReference>
<proteinExistence type="inferred from homology"/>
<dbReference type="PROSITE" id="PS51679">
    <property type="entry name" value="SAM_MT_C5"/>
    <property type="match status" value="1"/>
</dbReference>
<keyword evidence="2 7" id="KW-0489">Methyltransferase</keyword>
<reference evidence="9 10" key="1">
    <citation type="journal article" date="2013" name="Genome Announc.">
        <title>Draft Genome Sequence of an Alphaproteobacterium, Caenispirillum salinarum AK4(T), Isolated from a Solar Saltern.</title>
        <authorList>
            <person name="Khatri I."/>
            <person name="Singh A."/>
            <person name="Korpole S."/>
            <person name="Pinnaka A.K."/>
            <person name="Subramanian S."/>
        </authorList>
    </citation>
    <scope>NUCLEOTIDE SEQUENCE [LARGE SCALE GENOMIC DNA]</scope>
    <source>
        <strain evidence="9 10">AK4</strain>
    </source>
</reference>
<dbReference type="Pfam" id="PF00145">
    <property type="entry name" value="DNA_methylase"/>
    <property type="match status" value="1"/>
</dbReference>
<dbReference type="AlphaFoldDB" id="K9GLQ2"/>
<evidence type="ECO:0000256" key="2">
    <source>
        <dbReference type="ARBA" id="ARBA00022603"/>
    </source>
</evidence>
<evidence type="ECO:0000256" key="6">
    <source>
        <dbReference type="ARBA" id="ARBA00047422"/>
    </source>
</evidence>
<evidence type="ECO:0000256" key="7">
    <source>
        <dbReference type="PROSITE-ProRule" id="PRU01016"/>
    </source>
</evidence>
<dbReference type="PANTHER" id="PTHR46098:SF1">
    <property type="entry name" value="TRNA (CYTOSINE(38)-C(5))-METHYLTRANSFERASE"/>
    <property type="match status" value="1"/>
</dbReference>
<accession>K9GLQ2</accession>
<dbReference type="InterPro" id="IPR029063">
    <property type="entry name" value="SAM-dependent_MTases_sf"/>
</dbReference>
<dbReference type="PANTHER" id="PTHR46098">
    <property type="entry name" value="TRNA (CYTOSINE(38)-C(5))-METHYLTRANSFERASE"/>
    <property type="match status" value="1"/>
</dbReference>
<comment type="caution">
    <text evidence="9">The sequence shown here is derived from an EMBL/GenBank/DDBJ whole genome shotgun (WGS) entry which is preliminary data.</text>
</comment>
<dbReference type="SUPFAM" id="SSF53335">
    <property type="entry name" value="S-adenosyl-L-methionine-dependent methyltransferases"/>
    <property type="match status" value="2"/>
</dbReference>
<keyword evidence="4 7" id="KW-0949">S-adenosyl-L-methionine</keyword>
<dbReference type="REBASE" id="61402">
    <property type="entry name" value="M.CsaAK4ORF3361P"/>
</dbReference>
<dbReference type="GO" id="GO:0009307">
    <property type="term" value="P:DNA restriction-modification system"/>
    <property type="evidence" value="ECO:0007669"/>
    <property type="project" value="UniProtKB-KW"/>
</dbReference>
<comment type="similarity">
    <text evidence="7">Belongs to the class I-like SAM-binding methyltransferase superfamily. C5-methyltransferase family.</text>
</comment>
<feature type="region of interest" description="Disordered" evidence="8">
    <location>
        <begin position="291"/>
        <end position="312"/>
    </location>
</feature>
<gene>
    <name evidence="9" type="ORF">C882_3361</name>
</gene>
<comment type="catalytic activity">
    <reaction evidence="6">
        <text>a 2'-deoxycytidine in DNA + S-adenosyl-L-methionine = a 5-methyl-2'-deoxycytidine in DNA + S-adenosyl-L-homocysteine + H(+)</text>
        <dbReference type="Rhea" id="RHEA:13681"/>
        <dbReference type="Rhea" id="RHEA-COMP:11369"/>
        <dbReference type="Rhea" id="RHEA-COMP:11370"/>
        <dbReference type="ChEBI" id="CHEBI:15378"/>
        <dbReference type="ChEBI" id="CHEBI:57856"/>
        <dbReference type="ChEBI" id="CHEBI:59789"/>
        <dbReference type="ChEBI" id="CHEBI:85452"/>
        <dbReference type="ChEBI" id="CHEBI:85454"/>
        <dbReference type="EC" id="2.1.1.37"/>
    </reaction>
</comment>
<dbReference type="GO" id="GO:0032259">
    <property type="term" value="P:methylation"/>
    <property type="evidence" value="ECO:0007669"/>
    <property type="project" value="UniProtKB-KW"/>
</dbReference>
<feature type="compositionally biased region" description="Basic and acidic residues" evidence="8">
    <location>
        <begin position="291"/>
        <end position="304"/>
    </location>
</feature>
<name>K9GLQ2_9PROT</name>
<evidence type="ECO:0000256" key="1">
    <source>
        <dbReference type="ARBA" id="ARBA00011975"/>
    </source>
</evidence>
<dbReference type="InterPro" id="IPR050750">
    <property type="entry name" value="C5-MTase"/>
</dbReference>
<dbReference type="STRING" id="1238182.C882_3361"/>
<dbReference type="InterPro" id="IPR001525">
    <property type="entry name" value="C5_MeTfrase"/>
</dbReference>
<keyword evidence="3 7" id="KW-0808">Transferase</keyword>
<dbReference type="Gene3D" id="3.90.120.10">
    <property type="entry name" value="DNA Methylase, subunit A, domain 2"/>
    <property type="match status" value="1"/>
</dbReference>
<feature type="active site" evidence="7">
    <location>
        <position position="524"/>
    </location>
</feature>
<evidence type="ECO:0000256" key="5">
    <source>
        <dbReference type="ARBA" id="ARBA00022747"/>
    </source>
</evidence>
<keyword evidence="10" id="KW-1185">Reference proteome</keyword>
<evidence type="ECO:0000313" key="10">
    <source>
        <dbReference type="Proteomes" id="UP000009881"/>
    </source>
</evidence>
<dbReference type="EMBL" id="ANHY01000043">
    <property type="protein sequence ID" value="EKV25982.1"/>
    <property type="molecule type" value="Genomic_DNA"/>
</dbReference>
<organism evidence="9 10">
    <name type="scientific">Caenispirillum salinarum AK4</name>
    <dbReference type="NCBI Taxonomy" id="1238182"/>
    <lineage>
        <taxon>Bacteria</taxon>
        <taxon>Pseudomonadati</taxon>
        <taxon>Pseudomonadota</taxon>
        <taxon>Alphaproteobacteria</taxon>
        <taxon>Rhodospirillales</taxon>
        <taxon>Novispirillaceae</taxon>
        <taxon>Caenispirillum</taxon>
    </lineage>
</organism>
<dbReference type="Gene3D" id="3.40.50.150">
    <property type="entry name" value="Vaccinia Virus protein VP39"/>
    <property type="match status" value="2"/>
</dbReference>
<evidence type="ECO:0000256" key="4">
    <source>
        <dbReference type="ARBA" id="ARBA00022691"/>
    </source>
</evidence>
<evidence type="ECO:0000313" key="9">
    <source>
        <dbReference type="EMBL" id="EKV25982.1"/>
    </source>
</evidence>
<evidence type="ECO:0000256" key="8">
    <source>
        <dbReference type="SAM" id="MobiDB-lite"/>
    </source>
</evidence>
<dbReference type="GO" id="GO:0003886">
    <property type="term" value="F:DNA (cytosine-5-)-methyltransferase activity"/>
    <property type="evidence" value="ECO:0007669"/>
    <property type="project" value="UniProtKB-EC"/>
</dbReference>
<sequence length="842" mass="91522">MIRDSGGDMTAGLQALGIAVAVACEDYRPAAREYRDNHRVDRVIDEPVKSLDTTMLPKVAVLATTADSRSGTPERRRSPMQPLIDAFTLFLQLYAEHKCEIMVACGPKKILAPRNRTLLRRLQKEAAKHGLALHVVRAEGADYGPHTQTRVVLVVAPADRTLPDHIRPVAATRNAGDLPLPLTLPKPDTPTATLGEVLDAHAAEDLYHDEATTQMYLSRATAGTARLVEEAVQATKADGSTVFLCGYNAGRAFRTSPNPKQCPPITGPAGGSSRMVVLEIRSGRVRSRKLSTDELNRLGGRPENHVAPSWSQTYRSTSEGTIRPMFTDVLTHVVLPLLGRGPAPDGEPEKRTGRPAPKSGRRGRRGTSPSAPRKPGQGRAHALATCARLTVQQHIDVLLGRDGRADNENGPVAVPALPDAVDRGAVGAASAALHAVPFALLRFAGIAAPIGLVEGFCGVGDAHAAAKGAAAAYACALAVDIDAEKGEAYTARHGDGIFVCRDIRGVKAADIPRDVDVVWVSPCCQSYSSAGKKTGRDDVRGELLFEAIRIMRELKEDGRPPRVVIIENVDRLLHANNRTTAAALLRDGIDCGYFGSAMIVNAEKWSAQNRRRAFVTFIRNDQDIPAGITGTPSRHWHGNPVRDTYDALPADYQQSMVWLQMPTPKGPRPSLRSILDTDVPDRYWRSKAWIRKYIEGNLKGLSKARYSALREESRKKRCVIVRPLARRGRGPEVTAYTDKALCLSGYGGGSSQQMILVFDNGTVRARKYTPRELNRLMERERVIELASYNKTYKASCDGLVVPVVTHIFDTIVTPVVLGNRVMEALRQEAAGHASGTLRRLSA</sequence>
<dbReference type="PROSITE" id="PS51257">
    <property type="entry name" value="PROKAR_LIPOPROTEIN"/>
    <property type="match status" value="1"/>
</dbReference>
<protein>
    <recommendedName>
        <fullName evidence="1">DNA (cytosine-5-)-methyltransferase</fullName>
        <ecNumber evidence="1">2.1.1.37</ecNumber>
    </recommendedName>
</protein>
<dbReference type="Proteomes" id="UP000009881">
    <property type="component" value="Unassembled WGS sequence"/>
</dbReference>
<feature type="region of interest" description="Disordered" evidence="8">
    <location>
        <begin position="337"/>
        <end position="382"/>
    </location>
</feature>
<dbReference type="EC" id="2.1.1.37" evidence="1"/>